<dbReference type="Pfam" id="PF01344">
    <property type="entry name" value="Kelch_1"/>
    <property type="match status" value="3"/>
</dbReference>
<dbReference type="OMA" id="RPPACTK"/>
<dbReference type="OrthoDB" id="45365at2759"/>
<dbReference type="PANTHER" id="PTHR24412:SF466">
    <property type="entry name" value="RING CANAL KELCH PROTEIN"/>
    <property type="match status" value="1"/>
</dbReference>
<gene>
    <name evidence="9" type="ORF">Fcan01_28215</name>
</gene>
<dbReference type="InterPro" id="IPR011333">
    <property type="entry name" value="SKP1/BTB/POZ_sf"/>
</dbReference>
<evidence type="ECO:0000256" key="1">
    <source>
        <dbReference type="ARBA" id="ARBA00004906"/>
    </source>
</evidence>
<evidence type="ECO:0000256" key="7">
    <source>
        <dbReference type="ARBA" id="ARBA00043912"/>
    </source>
</evidence>
<dbReference type="EMBL" id="LNIX01000066">
    <property type="protein sequence ID" value="OXA37050.1"/>
    <property type="molecule type" value="Genomic_DNA"/>
</dbReference>
<dbReference type="Proteomes" id="UP000198287">
    <property type="component" value="Unassembled WGS sequence"/>
</dbReference>
<dbReference type="InterPro" id="IPR006652">
    <property type="entry name" value="Kelch_1"/>
</dbReference>
<dbReference type="Gene3D" id="3.30.710.10">
    <property type="entry name" value="Potassium Channel Kv1.1, Chain A"/>
    <property type="match status" value="1"/>
</dbReference>
<comment type="pathway">
    <text evidence="1">Protein modification; protein ubiquitination.</text>
</comment>
<organism evidence="9 10">
    <name type="scientific">Folsomia candida</name>
    <name type="common">Springtail</name>
    <dbReference type="NCBI Taxonomy" id="158441"/>
    <lineage>
        <taxon>Eukaryota</taxon>
        <taxon>Metazoa</taxon>
        <taxon>Ecdysozoa</taxon>
        <taxon>Arthropoda</taxon>
        <taxon>Hexapoda</taxon>
        <taxon>Collembola</taxon>
        <taxon>Entomobryomorpha</taxon>
        <taxon>Isotomoidea</taxon>
        <taxon>Isotomidae</taxon>
        <taxon>Proisotominae</taxon>
        <taxon>Folsomia</taxon>
    </lineage>
</organism>
<dbReference type="FunFam" id="1.25.40.420:FF:000001">
    <property type="entry name" value="Kelch-like family member 12"/>
    <property type="match status" value="1"/>
</dbReference>
<evidence type="ECO:0000313" key="10">
    <source>
        <dbReference type="Proteomes" id="UP000198287"/>
    </source>
</evidence>
<dbReference type="AlphaFoldDB" id="A0A226CWC2"/>
<evidence type="ECO:0000256" key="2">
    <source>
        <dbReference type="ARBA" id="ARBA00013699"/>
    </source>
</evidence>
<dbReference type="UniPathway" id="UPA00143"/>
<dbReference type="Pfam" id="PF07707">
    <property type="entry name" value="BACK"/>
    <property type="match status" value="1"/>
</dbReference>
<dbReference type="GO" id="GO:0016567">
    <property type="term" value="P:protein ubiquitination"/>
    <property type="evidence" value="ECO:0007669"/>
    <property type="project" value="UniProtKB-UniPathway"/>
</dbReference>
<dbReference type="PANTHER" id="PTHR24412">
    <property type="entry name" value="KELCH PROTEIN"/>
    <property type="match status" value="1"/>
</dbReference>
<keyword evidence="10" id="KW-1185">Reference proteome</keyword>
<dbReference type="SMART" id="SM00225">
    <property type="entry name" value="BTB"/>
    <property type="match status" value="1"/>
</dbReference>
<keyword evidence="4" id="KW-0677">Repeat</keyword>
<dbReference type="InterPro" id="IPR015915">
    <property type="entry name" value="Kelch-typ_b-propeller"/>
</dbReference>
<keyword evidence="6" id="KW-0009">Actin-binding</keyword>
<dbReference type="FunFam" id="3.30.710.10:FF:000001">
    <property type="entry name" value="Kelch-like family member 20"/>
    <property type="match status" value="1"/>
</dbReference>
<dbReference type="SMART" id="SM00612">
    <property type="entry name" value="Kelch"/>
    <property type="match status" value="4"/>
</dbReference>
<dbReference type="SUPFAM" id="SSF117281">
    <property type="entry name" value="Kelch motif"/>
    <property type="match status" value="1"/>
</dbReference>
<sequence>MDAAVEAPEHAEAESPSNRLVGLLLRHASQNSLDESSQRNQSNLPEEDDYRHLYENQSHFGKAFGMLDTLRKNSSLCDVTLIAEELEIPAHRMILAACSPYFYAMFTSFEEKDKEKVKILGVEPTSLQILVTYVYTGQISISEDNVQTLLPAANLLQLHDVKEACSDFLKSQIHPSNCLGIRAFADLHGCLDLLTATETFIEFNFADVVEGEEFLSLNVQEVIALISSDKLTTSEETVFESVLNWINYDHEGRREHVPTLMENVRLPLLSQDYLLHRVDEEPLLRLNPTCKDLLIEALKFHLLRGEQKATFSSPRTKPRQPIGLPKVLLVVGGQAPKAIRCVESYDFKVCKQMNVGDFYQICRHEDVELAWLLYITKFMPWIAGFDGTTGLNTAELFDPVRGDWQTISSLSTRRSSVGVGVLNGMVYAVGGYDGASRQCLSSVERYDAELDSWTTVAEMSARRSGAGVGVLENVLYAVGGHDGPIVRKSAEKFDLVSNKWTSVAEMSTCRRNAGVVALGGYLYVVGGDDGTCNLSSVEVYDPKTDSWKLLSSSLVMGRSYAGVIVIDKPSGYQQFS</sequence>
<dbReference type="GO" id="GO:0003779">
    <property type="term" value="F:actin binding"/>
    <property type="evidence" value="ECO:0007669"/>
    <property type="project" value="UniProtKB-KW"/>
</dbReference>
<feature type="domain" description="BTB" evidence="8">
    <location>
        <begin position="77"/>
        <end position="143"/>
    </location>
</feature>
<reference evidence="9 10" key="1">
    <citation type="submission" date="2015-12" db="EMBL/GenBank/DDBJ databases">
        <title>The genome of Folsomia candida.</title>
        <authorList>
            <person name="Faddeeva A."/>
            <person name="Derks M.F."/>
            <person name="Anvar Y."/>
            <person name="Smit S."/>
            <person name="Van Straalen N."/>
            <person name="Roelofs D."/>
        </authorList>
    </citation>
    <scope>NUCLEOTIDE SEQUENCE [LARGE SCALE GENOMIC DNA]</scope>
    <source>
        <strain evidence="9 10">VU population</strain>
        <tissue evidence="9">Whole body</tissue>
    </source>
</reference>
<evidence type="ECO:0000259" key="8">
    <source>
        <dbReference type="PROSITE" id="PS50097"/>
    </source>
</evidence>
<name>A0A226CWC2_FOLCA</name>
<dbReference type="InterPro" id="IPR017096">
    <property type="entry name" value="BTB-kelch_protein"/>
</dbReference>
<dbReference type="InterPro" id="IPR011705">
    <property type="entry name" value="BACK"/>
</dbReference>
<evidence type="ECO:0000256" key="5">
    <source>
        <dbReference type="ARBA" id="ARBA00022786"/>
    </source>
</evidence>
<accession>A0A226CWC2</accession>
<comment type="caution">
    <text evidence="9">The sequence shown here is derived from an EMBL/GenBank/DDBJ whole genome shotgun (WGS) entry which is preliminary data.</text>
</comment>
<protein>
    <recommendedName>
        <fullName evidence="2">Kelch-like protein diablo</fullName>
    </recommendedName>
</protein>
<keyword evidence="3" id="KW-0880">Kelch repeat</keyword>
<dbReference type="InterPro" id="IPR000210">
    <property type="entry name" value="BTB/POZ_dom"/>
</dbReference>
<dbReference type="SMART" id="SM00875">
    <property type="entry name" value="BACK"/>
    <property type="match status" value="1"/>
</dbReference>
<dbReference type="PROSITE" id="PS50097">
    <property type="entry name" value="BTB"/>
    <property type="match status" value="1"/>
</dbReference>
<dbReference type="Pfam" id="PF00651">
    <property type="entry name" value="BTB"/>
    <property type="match status" value="1"/>
</dbReference>
<dbReference type="STRING" id="158441.A0A226CWC2"/>
<evidence type="ECO:0000313" key="9">
    <source>
        <dbReference type="EMBL" id="OXA37050.1"/>
    </source>
</evidence>
<keyword evidence="5" id="KW-0833">Ubl conjugation pathway</keyword>
<dbReference type="Gene3D" id="1.25.40.420">
    <property type="match status" value="1"/>
</dbReference>
<evidence type="ECO:0000256" key="4">
    <source>
        <dbReference type="ARBA" id="ARBA00022737"/>
    </source>
</evidence>
<evidence type="ECO:0000256" key="6">
    <source>
        <dbReference type="ARBA" id="ARBA00023203"/>
    </source>
</evidence>
<proteinExistence type="predicted"/>
<comment type="function">
    <text evidence="7">Probable substrate-specific adapter of an E3 ubiquitin-protein ligase complex which mediates the ubiquitination and subsequent proteasomal degradation of target proteins. May have a role in synapse differentiation and growth.</text>
</comment>
<dbReference type="PIRSF" id="PIRSF037037">
    <property type="entry name" value="Kelch-like_protein_gigaxonin"/>
    <property type="match status" value="1"/>
</dbReference>
<dbReference type="Gene3D" id="2.120.10.80">
    <property type="entry name" value="Kelch-type beta propeller"/>
    <property type="match status" value="1"/>
</dbReference>
<evidence type="ECO:0000256" key="3">
    <source>
        <dbReference type="ARBA" id="ARBA00022441"/>
    </source>
</evidence>
<dbReference type="SUPFAM" id="SSF54695">
    <property type="entry name" value="POZ domain"/>
    <property type="match status" value="1"/>
</dbReference>